<keyword evidence="5" id="KW-0949">S-adenosyl-L-methionine</keyword>
<evidence type="ECO:0000256" key="4">
    <source>
        <dbReference type="ARBA" id="ARBA00022679"/>
    </source>
</evidence>
<dbReference type="PANTHER" id="PTHR43648:SF1">
    <property type="entry name" value="ELECTRON TRANSFER FLAVOPROTEIN BETA SUBUNIT LYSINE METHYLTRANSFERASE"/>
    <property type="match status" value="1"/>
</dbReference>
<dbReference type="Pfam" id="PF06325">
    <property type="entry name" value="PrmA"/>
    <property type="match status" value="1"/>
</dbReference>
<sequence length="288" mass="31345">MVTRAFATLGVGDQYESIAEQMIATLDVLVDDGEPILSAYRPLQDGEWLIDVMFVDKDADARARWLAEARELLPELPDFEEDPVAERDWVAESQKALHPIHAGRFVVFGSHDRDKMVPTQWRIEIDAGRAFGTAHHASTRGCLIALEKLAKRRPLTTVADVGTGTGVLAIAADRLGARAVAAGDIDPVSVEVARRNIAVNRTHRPIPVVVKAGPFAIADTVIANILARPLIAMANDLALATGRTLVLSGLRTAHVRPVKAAYRARGLVVADQIIIEDWATLTLERPLR</sequence>
<keyword evidence="7" id="KW-1185">Reference proteome</keyword>
<keyword evidence="6" id="KW-0689">Ribosomal protein</keyword>
<dbReference type="SUPFAM" id="SSF53335">
    <property type="entry name" value="S-adenosyl-L-methionine-dependent methyltransferases"/>
    <property type="match status" value="1"/>
</dbReference>
<evidence type="ECO:0000313" key="6">
    <source>
        <dbReference type="EMBL" id="RAH99961.1"/>
    </source>
</evidence>
<evidence type="ECO:0000313" key="7">
    <source>
        <dbReference type="Proteomes" id="UP000249590"/>
    </source>
</evidence>
<evidence type="ECO:0000256" key="1">
    <source>
        <dbReference type="ARBA" id="ARBA00009741"/>
    </source>
</evidence>
<keyword evidence="2" id="KW-0963">Cytoplasm</keyword>
<protein>
    <submittedName>
        <fullName evidence="6">50S ribosomal protein L11 methyltransferase</fullName>
    </submittedName>
</protein>
<dbReference type="OrthoDB" id="9785995at2"/>
<dbReference type="AlphaFoldDB" id="A0A8B2NS70"/>
<dbReference type="InterPro" id="IPR050078">
    <property type="entry name" value="Ribosomal_L11_MeTrfase_PrmA"/>
</dbReference>
<dbReference type="EMBL" id="QHHQ01000004">
    <property type="protein sequence ID" value="RAH99961.1"/>
    <property type="molecule type" value="Genomic_DNA"/>
</dbReference>
<dbReference type="GO" id="GO:0005840">
    <property type="term" value="C:ribosome"/>
    <property type="evidence" value="ECO:0007669"/>
    <property type="project" value="UniProtKB-KW"/>
</dbReference>
<dbReference type="CDD" id="cd02440">
    <property type="entry name" value="AdoMet_MTases"/>
    <property type="match status" value="1"/>
</dbReference>
<dbReference type="PIRSF" id="PIRSF000401">
    <property type="entry name" value="RPL11_MTase"/>
    <property type="match status" value="1"/>
</dbReference>
<dbReference type="Gene3D" id="3.40.50.150">
    <property type="entry name" value="Vaccinia Virus protein VP39"/>
    <property type="match status" value="1"/>
</dbReference>
<keyword evidence="6" id="KW-0687">Ribonucleoprotein</keyword>
<dbReference type="InterPro" id="IPR029063">
    <property type="entry name" value="SAM-dependent_MTases_sf"/>
</dbReference>
<dbReference type="Proteomes" id="UP000249590">
    <property type="component" value="Unassembled WGS sequence"/>
</dbReference>
<keyword evidence="3 6" id="KW-0489">Methyltransferase</keyword>
<accession>A0A8B2NS70</accession>
<reference evidence="6 7" key="1">
    <citation type="submission" date="2018-05" db="EMBL/GenBank/DDBJ databases">
        <title>Acuticoccus sediminis sp. nov., isolated from deep-sea sediment of Indian Ocean.</title>
        <authorList>
            <person name="Liu X."/>
            <person name="Lai Q."/>
            <person name="Du Y."/>
            <person name="Sun F."/>
            <person name="Zhang X."/>
            <person name="Wang S."/>
            <person name="Shao Z."/>
        </authorList>
    </citation>
    <scope>NUCLEOTIDE SEQUENCE [LARGE SCALE GENOMIC DNA]</scope>
    <source>
        <strain evidence="6 7">PTG4-2</strain>
    </source>
</reference>
<dbReference type="PANTHER" id="PTHR43648">
    <property type="entry name" value="ELECTRON TRANSFER FLAVOPROTEIN BETA SUBUNIT LYSINE METHYLTRANSFERASE"/>
    <property type="match status" value="1"/>
</dbReference>
<evidence type="ECO:0000256" key="5">
    <source>
        <dbReference type="ARBA" id="ARBA00022691"/>
    </source>
</evidence>
<comment type="similarity">
    <text evidence="1">Belongs to the methyltransferase superfamily. PrmA family.</text>
</comment>
<evidence type="ECO:0000256" key="3">
    <source>
        <dbReference type="ARBA" id="ARBA00022603"/>
    </source>
</evidence>
<name>A0A8B2NS70_9HYPH</name>
<dbReference type="GO" id="GO:0032259">
    <property type="term" value="P:methylation"/>
    <property type="evidence" value="ECO:0007669"/>
    <property type="project" value="UniProtKB-KW"/>
</dbReference>
<dbReference type="GO" id="GO:0008276">
    <property type="term" value="F:protein methyltransferase activity"/>
    <property type="evidence" value="ECO:0007669"/>
    <property type="project" value="InterPro"/>
</dbReference>
<gene>
    <name evidence="6" type="ORF">DLJ53_19695</name>
</gene>
<organism evidence="6 7">
    <name type="scientific">Acuticoccus sediminis</name>
    <dbReference type="NCBI Taxonomy" id="2184697"/>
    <lineage>
        <taxon>Bacteria</taxon>
        <taxon>Pseudomonadati</taxon>
        <taxon>Pseudomonadota</taxon>
        <taxon>Alphaproteobacteria</taxon>
        <taxon>Hyphomicrobiales</taxon>
        <taxon>Amorphaceae</taxon>
        <taxon>Acuticoccus</taxon>
    </lineage>
</organism>
<dbReference type="RefSeq" id="WP_111348392.1">
    <property type="nucleotide sequence ID" value="NZ_JAIWKD010000007.1"/>
</dbReference>
<evidence type="ECO:0000256" key="2">
    <source>
        <dbReference type="ARBA" id="ARBA00022490"/>
    </source>
</evidence>
<comment type="caution">
    <text evidence="6">The sequence shown here is derived from an EMBL/GenBank/DDBJ whole genome shotgun (WGS) entry which is preliminary data.</text>
</comment>
<keyword evidence="4 6" id="KW-0808">Transferase</keyword>
<dbReference type="InterPro" id="IPR004498">
    <property type="entry name" value="Ribosomal_PrmA_MeTrfase"/>
</dbReference>
<proteinExistence type="inferred from homology"/>